<protein>
    <submittedName>
        <fullName evidence="1">Uncharacterized protein</fullName>
    </submittedName>
</protein>
<organism evidence="1 2">
    <name type="scientific">Paenibacillus agaridevorans</name>
    <dbReference type="NCBI Taxonomy" id="171404"/>
    <lineage>
        <taxon>Bacteria</taxon>
        <taxon>Bacillati</taxon>
        <taxon>Bacillota</taxon>
        <taxon>Bacilli</taxon>
        <taxon>Bacillales</taxon>
        <taxon>Paenibacillaceae</taxon>
        <taxon>Paenibacillus</taxon>
    </lineage>
</organism>
<keyword evidence="2" id="KW-1185">Reference proteome</keyword>
<proteinExistence type="predicted"/>
<dbReference type="Proteomes" id="UP000245202">
    <property type="component" value="Unassembled WGS sequence"/>
</dbReference>
<evidence type="ECO:0000313" key="1">
    <source>
        <dbReference type="EMBL" id="GBG09347.1"/>
    </source>
</evidence>
<accession>A0A2R5ES08</accession>
<dbReference type="AlphaFoldDB" id="A0A2R5ES08"/>
<name>A0A2R5ES08_9BACL</name>
<reference evidence="1 2" key="1">
    <citation type="submission" date="2017-08" db="EMBL/GenBank/DDBJ databases">
        <title>Substantial Increase in Enzyme Production by Combined Drug-Resistance Mutations in Paenibacillus agaridevorans.</title>
        <authorList>
            <person name="Tanaka Y."/>
            <person name="Funane K."/>
            <person name="Hosaka T."/>
            <person name="Shiwa Y."/>
            <person name="Fujita N."/>
            <person name="Miyazaki T."/>
            <person name="Yoshikawa H."/>
            <person name="Murakami K."/>
            <person name="Kasahara K."/>
            <person name="Inaoka T."/>
            <person name="Hiraga Y."/>
            <person name="Ochi K."/>
        </authorList>
    </citation>
    <scope>NUCLEOTIDE SEQUENCE [LARGE SCALE GENOMIC DNA]</scope>
    <source>
        <strain evidence="1 2">T-3040</strain>
    </source>
</reference>
<sequence length="515" mass="59165">MGLEQEMNLKWAEIEEAKAKAKAKAKRQALFADEIGNRDQIGVQYYEINILELQYMLLKRKQLMELYDTSPYQVVRGSAENIASINEHCIRILRRELAKNGYQSRLEQLGLLPDELPSSAAEGNQASSPALQELLAHLVVGDEVDETMVDHFRQDQHPTLCTSLVQFLGCPYSLVDGKETYATLSSKGKGRWTFIGFCHRGESIPVDQATKVQRRFNMKICYREINFRRDSLALIHQVNSIIQEYKSMGYSLSLRQVYYQLVAKNVIENKERSYKNLGNLISDARLAGLIDWSAIEDRTRNIKGNSHWQSPSHIIKSAAYSFAYDKWEEQDYHVEVWVEKDALVGVVGQICGKLDVSYFSCRGYVSQSEMWSAAQRLIQKSEDGKKKPVILHLGDHDPSGKDMSRDIEDRLEVFGVTLIFKRIALNMDQIEEYLPPPNPTKVTDTRASAYIDEFGYECWELDALRPEVMEQLILNHVTEFRDDTLYQQAVKREREAKRMLETVASNWAAIECDYS</sequence>
<gene>
    <name evidence="1" type="ORF">PAT3040_03991</name>
</gene>
<comment type="caution">
    <text evidence="1">The sequence shown here is derived from an EMBL/GenBank/DDBJ whole genome shotgun (WGS) entry which is preliminary data.</text>
</comment>
<evidence type="ECO:0000313" key="2">
    <source>
        <dbReference type="Proteomes" id="UP000245202"/>
    </source>
</evidence>
<dbReference type="RefSeq" id="WP_258235073.1">
    <property type="nucleotide sequence ID" value="NZ_BDQX01000225.1"/>
</dbReference>
<dbReference type="EMBL" id="BDQX01000225">
    <property type="protein sequence ID" value="GBG09347.1"/>
    <property type="molecule type" value="Genomic_DNA"/>
</dbReference>